<evidence type="ECO:0000256" key="6">
    <source>
        <dbReference type="HAMAP-Rule" id="MF_03191"/>
    </source>
</evidence>
<proteinExistence type="inferred from homology"/>
<keyword evidence="6" id="KW-0472">Membrane</keyword>
<dbReference type="InterPro" id="IPR029063">
    <property type="entry name" value="SAM-dependent_MTases_sf"/>
</dbReference>
<feature type="binding site" evidence="6">
    <location>
        <position position="111"/>
    </location>
    <ligand>
        <name>S-adenosyl-L-methionine</name>
        <dbReference type="ChEBI" id="CHEBI:59789"/>
    </ligand>
</feature>
<feature type="binding site" evidence="6">
    <location>
        <begin position="173"/>
        <end position="174"/>
    </location>
    <ligand>
        <name>S-adenosyl-L-methionine</name>
        <dbReference type="ChEBI" id="CHEBI:59789"/>
    </ligand>
</feature>
<dbReference type="CDD" id="cd02440">
    <property type="entry name" value="AdoMet_MTases"/>
    <property type="match status" value="1"/>
</dbReference>
<dbReference type="PROSITE" id="PS51608">
    <property type="entry name" value="SAM_MT_UBIE"/>
    <property type="match status" value="1"/>
</dbReference>
<evidence type="ECO:0000313" key="7">
    <source>
        <dbReference type="EMBL" id="KAK2574548.1"/>
    </source>
</evidence>
<reference evidence="7" key="2">
    <citation type="journal article" date="2023" name="Science">
        <title>Genomic signatures of disease resistance in endangered staghorn corals.</title>
        <authorList>
            <person name="Vollmer S.V."/>
            <person name="Selwyn J.D."/>
            <person name="Despard B.A."/>
            <person name="Roesel C.L."/>
        </authorList>
    </citation>
    <scope>NUCLEOTIDE SEQUENCE</scope>
    <source>
        <strain evidence="7">K2</strain>
    </source>
</reference>
<dbReference type="NCBIfam" id="NF001244">
    <property type="entry name" value="PRK00216.1-5"/>
    <property type="match status" value="1"/>
</dbReference>
<dbReference type="PANTHER" id="PTHR43591">
    <property type="entry name" value="METHYLTRANSFERASE"/>
    <property type="match status" value="1"/>
</dbReference>
<dbReference type="InterPro" id="IPR004033">
    <property type="entry name" value="UbiE/COQ5_MeTrFase"/>
</dbReference>
<dbReference type="Gene3D" id="3.40.50.150">
    <property type="entry name" value="Vaccinia Virus protein VP39"/>
    <property type="match status" value="1"/>
</dbReference>
<dbReference type="FunFam" id="3.40.50.150:FF:000064">
    <property type="entry name" value="2-methoxy-6-polyprenyl-1,4-benzoquinol methylase, mitochondrial"/>
    <property type="match status" value="1"/>
</dbReference>
<comment type="catalytic activity">
    <reaction evidence="6">
        <text>a 2-methoxy-6-(all-trans-polyprenyl)benzene-1,4-diol + S-adenosyl-L-methionine = a 5-methoxy-2-methyl-3-(all-trans-polyprenyl)benzene-1,4-diol + S-adenosyl-L-homocysteine + H(+)</text>
        <dbReference type="Rhea" id="RHEA:28286"/>
        <dbReference type="Rhea" id="RHEA-COMP:10858"/>
        <dbReference type="Rhea" id="RHEA-COMP:10859"/>
        <dbReference type="ChEBI" id="CHEBI:15378"/>
        <dbReference type="ChEBI" id="CHEBI:57856"/>
        <dbReference type="ChEBI" id="CHEBI:59789"/>
        <dbReference type="ChEBI" id="CHEBI:84166"/>
        <dbReference type="ChEBI" id="CHEBI:84167"/>
        <dbReference type="EC" id="2.1.1.201"/>
    </reaction>
</comment>
<evidence type="ECO:0000256" key="2">
    <source>
        <dbReference type="ARBA" id="ARBA00022679"/>
    </source>
</evidence>
<comment type="subunit">
    <text evidence="5">Component of a multi-subunit COQ enzyme complex, composed of at least COQ3, COQ4, COQ5, COQ6, COQ7 and COQ9. Interacts with PYURF; the interaction is direct, stabilizes COQ5 protein and associates PYURF with COQ enzyme complex.</text>
</comment>
<keyword evidence="2 6" id="KW-0808">Transferase</keyword>
<feature type="binding site" evidence="6">
    <location>
        <position position="145"/>
    </location>
    <ligand>
        <name>S-adenosyl-L-methionine</name>
        <dbReference type="ChEBI" id="CHEBI:59789"/>
    </ligand>
</feature>
<dbReference type="SUPFAM" id="SSF53335">
    <property type="entry name" value="S-adenosyl-L-methionine-dependent methyltransferases"/>
    <property type="match status" value="1"/>
</dbReference>
<keyword evidence="4 6" id="KW-0949">S-adenosyl-L-methionine</keyword>
<evidence type="ECO:0000256" key="1">
    <source>
        <dbReference type="ARBA" id="ARBA00022603"/>
    </source>
</evidence>
<dbReference type="GO" id="GO:0032259">
    <property type="term" value="P:methylation"/>
    <property type="evidence" value="ECO:0007669"/>
    <property type="project" value="UniProtKB-KW"/>
</dbReference>
<dbReference type="InterPro" id="IPR023576">
    <property type="entry name" value="UbiE/COQ5_MeTrFase_CS"/>
</dbReference>
<comment type="caution">
    <text evidence="7">The sequence shown here is derived from an EMBL/GenBank/DDBJ whole genome shotgun (WGS) entry which is preliminary data.</text>
</comment>
<keyword evidence="1 6" id="KW-0489">Methyltransferase</keyword>
<protein>
    <recommendedName>
        <fullName evidence="6">2-methoxy-6-polyprenyl-1,4-benzoquinol methylase, mitochondrial</fullName>
        <ecNumber evidence="6">2.1.1.201</ecNumber>
    </recommendedName>
    <alternativeName>
        <fullName evidence="6">Ubiquinone biosynthesis methyltransferase COQ5</fullName>
    </alternativeName>
</protein>
<name>A0AAD9VHB7_ACRCE</name>
<dbReference type="NCBIfam" id="TIGR01934">
    <property type="entry name" value="MenG_MenH_UbiE"/>
    <property type="match status" value="1"/>
</dbReference>
<evidence type="ECO:0000256" key="4">
    <source>
        <dbReference type="ARBA" id="ARBA00022691"/>
    </source>
</evidence>
<comment type="caution">
    <text evidence="6">Lacks conserved residue(s) required for the propagation of feature annotation.</text>
</comment>
<keyword evidence="6" id="KW-0496">Mitochondrion</keyword>
<sequence length="301" mass="33715">MATLSVKSRADCLEALVRSSRCAVSLLSNIRYRMFSGSDVEEEKSSHFGFQAVSEKDKTQKVYRVFENVASSYDKMNDVMSFGIHRLWKDRLVRVLNPPAGTKLLDVAGGTGDIAFRFLNHVKRKKLPQSKVKSGSTDSHVTVCDINKAMLDVGQKRAQTFFHSSGISWIQGNAEELPLSSGSFDAYTIAFGIRNVTRMEKALSEAYRVLAPGGRFLCLEFSEVQNSLLACAYERYSFDMIPVMGHIIAGDWESYQYLVESIRQFPDQEEFAEMIENAGFSNVTYENLSFGIAAIHSGFKL</sequence>
<comment type="pathway">
    <text evidence="6">Cofactor biosynthesis; ubiquinone biosynthesis.</text>
</comment>
<evidence type="ECO:0000313" key="8">
    <source>
        <dbReference type="Proteomes" id="UP001249851"/>
    </source>
</evidence>
<accession>A0AAD9VHB7</accession>
<dbReference type="Proteomes" id="UP001249851">
    <property type="component" value="Unassembled WGS sequence"/>
</dbReference>
<keyword evidence="6" id="KW-0999">Mitochondrion inner membrane</keyword>
<dbReference type="PANTHER" id="PTHR43591:SF24">
    <property type="entry name" value="2-METHOXY-6-POLYPRENYL-1,4-BENZOQUINOL METHYLASE, MITOCHONDRIAL"/>
    <property type="match status" value="1"/>
</dbReference>
<keyword evidence="3 6" id="KW-0831">Ubiquinone biosynthesis</keyword>
<dbReference type="AlphaFoldDB" id="A0AAD9VHB7"/>
<keyword evidence="8" id="KW-1185">Reference proteome</keyword>
<dbReference type="HAMAP" id="MF_01813">
    <property type="entry name" value="MenG_UbiE_methyltr"/>
    <property type="match status" value="1"/>
</dbReference>
<evidence type="ECO:0000256" key="5">
    <source>
        <dbReference type="ARBA" id="ARBA00046387"/>
    </source>
</evidence>
<dbReference type="EC" id="2.1.1.201" evidence="6"/>
<comment type="similarity">
    <text evidence="6">Belongs to the class I-like SAM-binding methyltransferase superfamily. MenG/UbiE family.</text>
</comment>
<dbReference type="GO" id="GO:0031314">
    <property type="term" value="C:extrinsic component of mitochondrial inner membrane"/>
    <property type="evidence" value="ECO:0007669"/>
    <property type="project" value="UniProtKB-UniRule"/>
</dbReference>
<dbReference type="EMBL" id="JARQWQ010000001">
    <property type="protein sequence ID" value="KAK2574548.1"/>
    <property type="molecule type" value="Genomic_DNA"/>
</dbReference>
<dbReference type="PROSITE" id="PS01183">
    <property type="entry name" value="UBIE_1"/>
    <property type="match status" value="1"/>
</dbReference>
<reference evidence="7" key="1">
    <citation type="journal article" date="2023" name="G3 (Bethesda)">
        <title>Whole genome assembly and annotation of the endangered Caribbean coral Acropora cervicornis.</title>
        <authorList>
            <person name="Selwyn J.D."/>
            <person name="Vollmer S.V."/>
        </authorList>
    </citation>
    <scope>NUCLEOTIDE SEQUENCE</scope>
    <source>
        <strain evidence="7">K2</strain>
    </source>
</reference>
<organism evidence="7 8">
    <name type="scientific">Acropora cervicornis</name>
    <name type="common">Staghorn coral</name>
    <dbReference type="NCBI Taxonomy" id="6130"/>
    <lineage>
        <taxon>Eukaryota</taxon>
        <taxon>Metazoa</taxon>
        <taxon>Cnidaria</taxon>
        <taxon>Anthozoa</taxon>
        <taxon>Hexacorallia</taxon>
        <taxon>Scleractinia</taxon>
        <taxon>Astrocoeniina</taxon>
        <taxon>Acroporidae</taxon>
        <taxon>Acropora</taxon>
    </lineage>
</organism>
<comment type="subcellular location">
    <subcellularLocation>
        <location evidence="6">Mitochondrion inner membrane</location>
        <topology evidence="6">Peripheral membrane protein</topology>
        <orientation evidence="6">Matrix side</orientation>
    </subcellularLocation>
</comment>
<dbReference type="GO" id="GO:0008425">
    <property type="term" value="F:2-methoxy-6-polyprenyl-1,4-benzoquinol methyltransferase activity"/>
    <property type="evidence" value="ECO:0007669"/>
    <property type="project" value="UniProtKB-UniRule"/>
</dbReference>
<evidence type="ECO:0000256" key="3">
    <source>
        <dbReference type="ARBA" id="ARBA00022688"/>
    </source>
</evidence>
<comment type="function">
    <text evidence="6">Methyltransferase required for the conversion of 2-polyprenyl-6-methoxy-1,4-benzoquinol (DDMQH2) to 2-polyprenyl-3-methyl-6-methoxy-1,4-benzoquinol (DMQH2).</text>
</comment>
<gene>
    <name evidence="7" type="ORF">P5673_000730</name>
</gene>
<dbReference type="Pfam" id="PF01209">
    <property type="entry name" value="Ubie_methyltran"/>
    <property type="match status" value="1"/>
</dbReference>